<dbReference type="InterPro" id="IPR026856">
    <property type="entry name" value="Sialidase_fam"/>
</dbReference>
<evidence type="ECO:0000313" key="6">
    <source>
        <dbReference type="Proteomes" id="UP000294689"/>
    </source>
</evidence>
<dbReference type="EC" id="3.2.1.18" evidence="3"/>
<comment type="catalytic activity">
    <reaction evidence="1">
        <text>Hydrolysis of alpha-(2-&gt;3)-, alpha-(2-&gt;6)-, alpha-(2-&gt;8)- glycosidic linkages of terminal sialic acid residues in oligosaccharides, glycoproteins, glycolipids, colominic acid and synthetic substrates.</text>
        <dbReference type="EC" id="3.2.1.18"/>
    </reaction>
</comment>
<evidence type="ECO:0000256" key="2">
    <source>
        <dbReference type="ARBA" id="ARBA00009348"/>
    </source>
</evidence>
<evidence type="ECO:0000256" key="3">
    <source>
        <dbReference type="ARBA" id="ARBA00012733"/>
    </source>
</evidence>
<evidence type="ECO:0000313" key="5">
    <source>
        <dbReference type="EMBL" id="TDU43079.1"/>
    </source>
</evidence>
<dbReference type="GO" id="GO:0004308">
    <property type="term" value="F:exo-alpha-sialidase activity"/>
    <property type="evidence" value="ECO:0007669"/>
    <property type="project" value="UniProtKB-EC"/>
</dbReference>
<dbReference type="RefSeq" id="WP_133756570.1">
    <property type="nucleotide sequence ID" value="NZ_SOBW01000007.1"/>
</dbReference>
<dbReference type="PANTHER" id="PTHR10628:SF30">
    <property type="entry name" value="EXO-ALPHA-SIALIDASE"/>
    <property type="match status" value="1"/>
</dbReference>
<dbReference type="PANTHER" id="PTHR10628">
    <property type="entry name" value="SIALIDASE"/>
    <property type="match status" value="1"/>
</dbReference>
<dbReference type="Proteomes" id="UP000294689">
    <property type="component" value="Unassembled WGS sequence"/>
</dbReference>
<comment type="caution">
    <text evidence="5">The sequence shown here is derived from an EMBL/GenBank/DDBJ whole genome shotgun (WGS) entry which is preliminary data.</text>
</comment>
<feature type="domain" description="Sialidase" evidence="4">
    <location>
        <begin position="58"/>
        <end position="345"/>
    </location>
</feature>
<reference evidence="5 6" key="1">
    <citation type="submission" date="2019-03" db="EMBL/GenBank/DDBJ databases">
        <title>Genomic Encyclopedia of Archaeal and Bacterial Type Strains, Phase II (KMG-II): from individual species to whole genera.</title>
        <authorList>
            <person name="Goeker M."/>
        </authorList>
    </citation>
    <scope>NUCLEOTIDE SEQUENCE [LARGE SCALE GENOMIC DNA]</scope>
    <source>
        <strain evidence="5 6">DSM 28135</strain>
    </source>
</reference>
<evidence type="ECO:0000256" key="1">
    <source>
        <dbReference type="ARBA" id="ARBA00000427"/>
    </source>
</evidence>
<dbReference type="GO" id="GO:0009313">
    <property type="term" value="P:oligosaccharide catabolic process"/>
    <property type="evidence" value="ECO:0007669"/>
    <property type="project" value="TreeGrafter"/>
</dbReference>
<dbReference type="EMBL" id="SOBW01000007">
    <property type="protein sequence ID" value="TDU43079.1"/>
    <property type="molecule type" value="Genomic_DNA"/>
</dbReference>
<dbReference type="AlphaFoldDB" id="A0A4R7Q852"/>
<accession>A0A4R7Q852</accession>
<organism evidence="5 6">
    <name type="scientific">Gelidibacter sediminis</name>
    <dbReference type="NCBI Taxonomy" id="1608710"/>
    <lineage>
        <taxon>Bacteria</taxon>
        <taxon>Pseudomonadati</taxon>
        <taxon>Bacteroidota</taxon>
        <taxon>Flavobacteriia</taxon>
        <taxon>Flavobacteriales</taxon>
        <taxon>Flavobacteriaceae</taxon>
        <taxon>Gelidibacter</taxon>
    </lineage>
</organism>
<dbReference type="GO" id="GO:0005737">
    <property type="term" value="C:cytoplasm"/>
    <property type="evidence" value="ECO:0007669"/>
    <property type="project" value="TreeGrafter"/>
</dbReference>
<dbReference type="InterPro" id="IPR036278">
    <property type="entry name" value="Sialidase_sf"/>
</dbReference>
<name>A0A4R7Q852_9FLAO</name>
<sequence>MHKQWIDKCVLALCLVFFLGVNASGSTLDSIRKTTVFNAGDDGIDSYRIPTLTTSKKGTLLLFAEARKISSTDKTPTDIVLKRSEDDGESWSTIQFLTNSGSDAFMDPVALVDKVTGRIFLFTTLWPSDDHSKLKNTAWVIISDDDGLSWSAPRDITKEIVAPNHYIGGFGPGAGIQMQGNLFKNRLIMPTRQTDGIVSKNRAVYSDDHGETWEIGTNAPDGGEYQIAESPNNVLRYNLRAGKGKRTVSTSQDGGVSWTNSHIDFRLQSSVDYGGCQGSMLGLDNILFYVGPAGGLGGANNEDRQNLFIYRSLNGGVTWENDYLLHEKSAGYSCITQLADGRLAIVFEASDTNGFPKMTPGNRPPGWMRLDVIILPKEIIYKDIWFNSL</sequence>
<dbReference type="SUPFAM" id="SSF50939">
    <property type="entry name" value="Sialidases"/>
    <property type="match status" value="1"/>
</dbReference>
<comment type="similarity">
    <text evidence="2">Belongs to the glycosyl hydrolase 33 family.</text>
</comment>
<dbReference type="CDD" id="cd15482">
    <property type="entry name" value="Sialidase_non-viral"/>
    <property type="match status" value="1"/>
</dbReference>
<dbReference type="GO" id="GO:0006689">
    <property type="term" value="P:ganglioside catabolic process"/>
    <property type="evidence" value="ECO:0007669"/>
    <property type="project" value="TreeGrafter"/>
</dbReference>
<protein>
    <recommendedName>
        <fullName evidence="3">exo-alpha-sialidase</fullName>
        <ecNumber evidence="3">3.2.1.18</ecNumber>
    </recommendedName>
</protein>
<evidence type="ECO:0000259" key="4">
    <source>
        <dbReference type="Pfam" id="PF13088"/>
    </source>
</evidence>
<keyword evidence="6" id="KW-1185">Reference proteome</keyword>
<dbReference type="GO" id="GO:0016020">
    <property type="term" value="C:membrane"/>
    <property type="evidence" value="ECO:0007669"/>
    <property type="project" value="TreeGrafter"/>
</dbReference>
<dbReference type="OrthoDB" id="7294637at2"/>
<dbReference type="Gene3D" id="2.120.10.10">
    <property type="match status" value="1"/>
</dbReference>
<gene>
    <name evidence="5" type="ORF">BXY82_0484</name>
</gene>
<dbReference type="InterPro" id="IPR011040">
    <property type="entry name" value="Sialidase"/>
</dbReference>
<dbReference type="Pfam" id="PF13088">
    <property type="entry name" value="BNR_2"/>
    <property type="match status" value="1"/>
</dbReference>
<proteinExistence type="inferred from homology"/>